<dbReference type="Proteomes" id="UP000308230">
    <property type="component" value="Unassembled WGS sequence"/>
</dbReference>
<keyword evidence="5 7" id="KW-1133">Transmembrane helix</keyword>
<evidence type="ECO:0000256" key="1">
    <source>
        <dbReference type="ARBA" id="ARBA00004141"/>
    </source>
</evidence>
<evidence type="ECO:0000256" key="5">
    <source>
        <dbReference type="ARBA" id="ARBA00022989"/>
    </source>
</evidence>
<name>A0A5R9F1D6_9BACL</name>
<reference evidence="8 9" key="1">
    <citation type="submission" date="2019-04" db="EMBL/GenBank/DDBJ databases">
        <title>Bacillus caeni sp. nov., a bacterium isolated from mangrove sediment.</title>
        <authorList>
            <person name="Huang H."/>
            <person name="Mo K."/>
            <person name="Hu Y."/>
        </authorList>
    </citation>
    <scope>NUCLEOTIDE SEQUENCE [LARGE SCALE GENOMIC DNA]</scope>
    <source>
        <strain evidence="8 9">HB172195</strain>
    </source>
</reference>
<keyword evidence="9" id="KW-1185">Reference proteome</keyword>
<proteinExistence type="inferred from homology"/>
<evidence type="ECO:0000313" key="9">
    <source>
        <dbReference type="Proteomes" id="UP000308230"/>
    </source>
</evidence>
<evidence type="ECO:0000256" key="6">
    <source>
        <dbReference type="ARBA" id="ARBA00023136"/>
    </source>
</evidence>
<dbReference type="PANTHER" id="PTHR10283">
    <property type="entry name" value="SOLUTE CARRIER FAMILY 13 MEMBER"/>
    <property type="match status" value="1"/>
</dbReference>
<feature type="transmembrane region" description="Helical" evidence="7">
    <location>
        <begin position="53"/>
        <end position="73"/>
    </location>
</feature>
<keyword evidence="4" id="KW-0813">Transport</keyword>
<evidence type="ECO:0000256" key="3">
    <source>
        <dbReference type="ARBA" id="ARBA00022692"/>
    </source>
</evidence>
<comment type="caution">
    <text evidence="8">The sequence shown here is derived from an EMBL/GenBank/DDBJ whole genome shotgun (WGS) entry which is preliminary data.</text>
</comment>
<organism evidence="8 9">
    <name type="scientific">Exobacillus caeni</name>
    <dbReference type="NCBI Taxonomy" id="2574798"/>
    <lineage>
        <taxon>Bacteria</taxon>
        <taxon>Bacillati</taxon>
        <taxon>Bacillota</taxon>
        <taxon>Bacilli</taxon>
        <taxon>Bacillales</taxon>
        <taxon>Guptibacillaceae</taxon>
        <taxon>Exobacillus</taxon>
    </lineage>
</organism>
<keyword evidence="6 7" id="KW-0472">Membrane</keyword>
<keyword evidence="4" id="KW-0769">Symport</keyword>
<keyword evidence="3 7" id="KW-0812">Transmembrane</keyword>
<dbReference type="PANTHER" id="PTHR10283:SF82">
    <property type="entry name" value="SOLUTE CARRIER FAMILY 13 MEMBER 2"/>
    <property type="match status" value="1"/>
</dbReference>
<accession>A0A5R9F1D6</accession>
<protein>
    <submittedName>
        <fullName evidence="8">Uncharacterized protein</fullName>
    </submittedName>
</protein>
<dbReference type="GO" id="GO:0015293">
    <property type="term" value="F:symporter activity"/>
    <property type="evidence" value="ECO:0007669"/>
    <property type="project" value="UniProtKB-KW"/>
</dbReference>
<sequence length="90" mass="9944">MASLATAVFLVTYALMSTAGLTASCAFMLPVAVHPNRNEFGSGYLRIPDMTRAGFWLNTFSIVIITIVIYFYLPCVWGIDITDSPDAFRK</sequence>
<dbReference type="EMBL" id="SWLG01000008">
    <property type="protein sequence ID" value="TLS36821.1"/>
    <property type="molecule type" value="Genomic_DNA"/>
</dbReference>
<comment type="subcellular location">
    <subcellularLocation>
        <location evidence="1">Membrane</location>
        <topology evidence="1">Multi-pass membrane protein</topology>
    </subcellularLocation>
</comment>
<comment type="similarity">
    <text evidence="2">Belongs to the SLC13A/DASS transporter (TC 2.A.47) family. NADC subfamily.</text>
</comment>
<dbReference type="AlphaFoldDB" id="A0A5R9F1D6"/>
<evidence type="ECO:0000313" key="8">
    <source>
        <dbReference type="EMBL" id="TLS36821.1"/>
    </source>
</evidence>
<evidence type="ECO:0000256" key="2">
    <source>
        <dbReference type="ARBA" id="ARBA00006772"/>
    </source>
</evidence>
<gene>
    <name evidence="8" type="ORF">FCL54_12755</name>
</gene>
<evidence type="ECO:0000256" key="7">
    <source>
        <dbReference type="SAM" id="Phobius"/>
    </source>
</evidence>
<dbReference type="GO" id="GO:0005886">
    <property type="term" value="C:plasma membrane"/>
    <property type="evidence" value="ECO:0007669"/>
    <property type="project" value="TreeGrafter"/>
</dbReference>
<evidence type="ECO:0000256" key="4">
    <source>
        <dbReference type="ARBA" id="ARBA00022847"/>
    </source>
</evidence>
<dbReference type="OrthoDB" id="9766267at2"/>